<evidence type="ECO:0000313" key="2">
    <source>
        <dbReference type="EMBL" id="MBC2903206.1"/>
    </source>
</evidence>
<protein>
    <submittedName>
        <fullName evidence="2">Uncharacterized protein</fullName>
    </submittedName>
</protein>
<evidence type="ECO:0000256" key="1">
    <source>
        <dbReference type="SAM" id="Coils"/>
    </source>
</evidence>
<proteinExistence type="predicted"/>
<keyword evidence="3" id="KW-1185">Reference proteome</keyword>
<comment type="caution">
    <text evidence="2">The sequence shown here is derived from an EMBL/GenBank/DDBJ whole genome shotgun (WGS) entry which is preliminary data.</text>
</comment>
<gene>
    <name evidence="2" type="ORF">H4N64_16625</name>
</gene>
<organism evidence="2 3">
    <name type="scientific">Streptomyces cupreus</name>
    <dbReference type="NCBI Taxonomy" id="2759956"/>
    <lineage>
        <taxon>Bacteria</taxon>
        <taxon>Bacillati</taxon>
        <taxon>Actinomycetota</taxon>
        <taxon>Actinomycetes</taxon>
        <taxon>Kitasatosporales</taxon>
        <taxon>Streptomycetaceae</taxon>
        <taxon>Streptomyces</taxon>
    </lineage>
</organism>
<accession>A0A7X1J2V1</accession>
<dbReference type="AlphaFoldDB" id="A0A7X1J2V1"/>
<feature type="coiled-coil region" evidence="1">
    <location>
        <begin position="49"/>
        <end position="76"/>
    </location>
</feature>
<keyword evidence="1" id="KW-0175">Coiled coil</keyword>
<sequence length="115" mass="12536">MSAREELLAEGRRVLWAGLIDSGEEFVSAAPQIFIDAGMLVESGGAAELERLRSRVAELTEQLAALQAQQEVLRGADGITQRIAPTQALREDDPFHLHHTYRVSRDLPETGGAPC</sequence>
<reference evidence="2 3" key="1">
    <citation type="submission" date="2020-08" db="EMBL/GenBank/DDBJ databases">
        <title>Streptomyces sp. PSKA01 genome sequencing and assembly.</title>
        <authorList>
            <person name="Mandal S."/>
            <person name="Maiti P.K."/>
            <person name="Das P."/>
        </authorList>
    </citation>
    <scope>NUCLEOTIDE SEQUENCE [LARGE SCALE GENOMIC DNA]</scope>
    <source>
        <strain evidence="2 3">PSKA01</strain>
    </source>
</reference>
<dbReference type="RefSeq" id="WP_186283090.1">
    <property type="nucleotide sequence ID" value="NZ_JACMSF010000015.1"/>
</dbReference>
<dbReference type="EMBL" id="JACMSF010000015">
    <property type="protein sequence ID" value="MBC2903206.1"/>
    <property type="molecule type" value="Genomic_DNA"/>
</dbReference>
<name>A0A7X1J2V1_9ACTN</name>
<evidence type="ECO:0000313" key="3">
    <source>
        <dbReference type="Proteomes" id="UP000584670"/>
    </source>
</evidence>
<dbReference type="Proteomes" id="UP000584670">
    <property type="component" value="Unassembled WGS sequence"/>
</dbReference>